<name>A0A494JC71_9FLAO</name>
<reference evidence="2" key="2">
    <citation type="submission" date="2016-06" db="EMBL/GenBank/DDBJ databases">
        <authorList>
            <person name="Nicholson A.C."/>
        </authorList>
    </citation>
    <scope>NUCLEOTIDE SEQUENCE [LARGE SCALE GENOMIC DNA]</scope>
    <source>
        <strain evidence="2">E6809</strain>
    </source>
</reference>
<evidence type="ECO:0000313" key="3">
    <source>
        <dbReference type="Proteomes" id="UP000189738"/>
    </source>
</evidence>
<evidence type="ECO:0000313" key="2">
    <source>
        <dbReference type="EMBL" id="OPB53423.1"/>
    </source>
</evidence>
<dbReference type="Proteomes" id="UP000189738">
    <property type="component" value="Chromosome"/>
</dbReference>
<dbReference type="EMBL" id="MAHS01000001">
    <property type="protein sequence ID" value="OPB53423.1"/>
    <property type="molecule type" value="Genomic_DNA"/>
</dbReference>
<reference evidence="1 3" key="1">
    <citation type="submission" date="2016-02" db="EMBL/GenBank/DDBJ databases">
        <authorList>
            <person name="Nicholson A.C."/>
            <person name="Humrighouse B.W."/>
            <person name="Loparev V."/>
            <person name="Emery B."/>
            <person name="Graziano J."/>
            <person name="McQuiston J.R."/>
        </authorList>
    </citation>
    <scope>NUCLEOTIDE SEQUENCE [LARGE SCALE GENOMIC DNA]</scope>
    <source>
        <strain evidence="1 3">E6809</strain>
    </source>
</reference>
<protein>
    <submittedName>
        <fullName evidence="2">Uncharacterized protein</fullName>
    </submittedName>
</protein>
<proteinExistence type="predicted"/>
<dbReference type="RefSeq" id="WP_078719787.1">
    <property type="nucleotide sequence ID" value="NZ_CP014339.1"/>
</dbReference>
<gene>
    <name evidence="1" type="ORF">AYC66_17850</name>
    <name evidence="2" type="ORF">BAY09_10940</name>
</gene>
<dbReference type="AlphaFoldDB" id="A0A494JC71"/>
<organism evidence="2">
    <name type="scientific">Elizabethkingia anophelis</name>
    <dbReference type="NCBI Taxonomy" id="1117645"/>
    <lineage>
        <taxon>Bacteria</taxon>
        <taxon>Pseudomonadati</taxon>
        <taxon>Bacteroidota</taxon>
        <taxon>Flavobacteriia</taxon>
        <taxon>Flavobacteriales</taxon>
        <taxon>Weeksellaceae</taxon>
        <taxon>Elizabethkingia</taxon>
    </lineage>
</organism>
<sequence>MELTKIICKCCDKEIGVLTKDGPSFGNMKAISKLEVDFKSGLLNVKCHNCHNWNLIDSDNSVSKNMKRKAKEHLHF</sequence>
<dbReference type="EMBL" id="CP014339">
    <property type="protein sequence ID" value="AQX52426.1"/>
    <property type="molecule type" value="Genomic_DNA"/>
</dbReference>
<accession>A0A494JC71</accession>
<evidence type="ECO:0000313" key="1">
    <source>
        <dbReference type="EMBL" id="AQX52426.1"/>
    </source>
</evidence>